<dbReference type="InterPro" id="IPR018170">
    <property type="entry name" value="Aldo/ket_reductase_CS"/>
</dbReference>
<dbReference type="AlphaFoldDB" id="A0A8S4G5B9"/>
<organism evidence="6 7">
    <name type="scientific">Plutella xylostella</name>
    <name type="common">Diamondback moth</name>
    <name type="synonym">Plutella maculipennis</name>
    <dbReference type="NCBI Taxonomy" id="51655"/>
    <lineage>
        <taxon>Eukaryota</taxon>
        <taxon>Metazoa</taxon>
        <taxon>Ecdysozoa</taxon>
        <taxon>Arthropoda</taxon>
        <taxon>Hexapoda</taxon>
        <taxon>Insecta</taxon>
        <taxon>Pterygota</taxon>
        <taxon>Neoptera</taxon>
        <taxon>Endopterygota</taxon>
        <taxon>Lepidoptera</taxon>
        <taxon>Glossata</taxon>
        <taxon>Ditrysia</taxon>
        <taxon>Yponomeutoidea</taxon>
        <taxon>Plutellidae</taxon>
        <taxon>Plutella</taxon>
    </lineage>
</organism>
<evidence type="ECO:0000256" key="1">
    <source>
        <dbReference type="ARBA" id="ARBA00023002"/>
    </source>
</evidence>
<evidence type="ECO:0000313" key="7">
    <source>
        <dbReference type="Proteomes" id="UP000653454"/>
    </source>
</evidence>
<proteinExistence type="predicted"/>
<comment type="caution">
    <text evidence="6">The sequence shown here is derived from an EMBL/GenBank/DDBJ whole genome shotgun (WGS) entry which is preliminary data.</text>
</comment>
<dbReference type="Gene3D" id="3.20.20.100">
    <property type="entry name" value="NADP-dependent oxidoreductase domain"/>
    <property type="match status" value="1"/>
</dbReference>
<dbReference type="InterPro" id="IPR020471">
    <property type="entry name" value="AKR"/>
</dbReference>
<dbReference type="InterPro" id="IPR036812">
    <property type="entry name" value="NAD(P)_OxRdtase_dom_sf"/>
</dbReference>
<dbReference type="Pfam" id="PF00248">
    <property type="entry name" value="Aldo_ket_red"/>
    <property type="match status" value="1"/>
</dbReference>
<feature type="active site" description="Proton donor" evidence="2">
    <location>
        <position position="72"/>
    </location>
</feature>
<dbReference type="GO" id="GO:0016616">
    <property type="term" value="F:oxidoreductase activity, acting on the CH-OH group of donors, NAD or NADP as acceptor"/>
    <property type="evidence" value="ECO:0007669"/>
    <property type="project" value="UniProtKB-ARBA"/>
</dbReference>
<protein>
    <submittedName>
        <fullName evidence="6">(diamondback moth) hypothetical protein</fullName>
    </submittedName>
</protein>
<keyword evidence="1" id="KW-0560">Oxidoreductase</keyword>
<dbReference type="PROSITE" id="PS00063">
    <property type="entry name" value="ALDOKETO_REDUCTASE_3"/>
    <property type="match status" value="1"/>
</dbReference>
<evidence type="ECO:0000256" key="4">
    <source>
        <dbReference type="PIRSR" id="PIRSR000097-3"/>
    </source>
</evidence>
<dbReference type="PIRSF" id="PIRSF000097">
    <property type="entry name" value="AKR"/>
    <property type="match status" value="1"/>
</dbReference>
<keyword evidence="7" id="KW-1185">Reference proteome</keyword>
<gene>
    <name evidence="6" type="ORF">PLXY2_LOCUS12421</name>
</gene>
<dbReference type="PRINTS" id="PR00069">
    <property type="entry name" value="ALDKETRDTASE"/>
</dbReference>
<evidence type="ECO:0000256" key="3">
    <source>
        <dbReference type="PIRSR" id="PIRSR000097-2"/>
    </source>
</evidence>
<dbReference type="SUPFAM" id="SSF51430">
    <property type="entry name" value="NAD(P)-linked oxidoreductase"/>
    <property type="match status" value="1"/>
</dbReference>
<dbReference type="PANTHER" id="PTHR11732">
    <property type="entry name" value="ALDO/KETO REDUCTASE"/>
    <property type="match status" value="1"/>
</dbReference>
<dbReference type="PROSITE" id="PS00798">
    <property type="entry name" value="ALDOKETO_REDUCTASE_1"/>
    <property type="match status" value="1"/>
</dbReference>
<feature type="site" description="Lowers pKa of active site Tyr" evidence="4">
    <location>
        <position position="101"/>
    </location>
</feature>
<reference evidence="6" key="1">
    <citation type="submission" date="2020-11" db="EMBL/GenBank/DDBJ databases">
        <authorList>
            <person name="Whiteford S."/>
        </authorList>
    </citation>
    <scope>NUCLEOTIDE SEQUENCE</scope>
</reference>
<dbReference type="FunFam" id="3.20.20.100:FF:000002">
    <property type="entry name" value="2,5-diketo-D-gluconic acid reductase A"/>
    <property type="match status" value="1"/>
</dbReference>
<evidence type="ECO:0000259" key="5">
    <source>
        <dbReference type="Pfam" id="PF00248"/>
    </source>
</evidence>
<accession>A0A8S4G5B9</accession>
<name>A0A8S4G5B9_PLUXY</name>
<dbReference type="EMBL" id="CAJHNJ030000074">
    <property type="protein sequence ID" value="CAG9134188.1"/>
    <property type="molecule type" value="Genomic_DNA"/>
</dbReference>
<evidence type="ECO:0000256" key="2">
    <source>
        <dbReference type="PIRSR" id="PIRSR000097-1"/>
    </source>
</evidence>
<evidence type="ECO:0000313" key="6">
    <source>
        <dbReference type="EMBL" id="CAG9134188.1"/>
    </source>
</evidence>
<dbReference type="Proteomes" id="UP000653454">
    <property type="component" value="Unassembled WGS sequence"/>
</dbReference>
<dbReference type="InterPro" id="IPR023210">
    <property type="entry name" value="NADP_OxRdtase_dom"/>
</dbReference>
<feature type="domain" description="NADP-dependent oxidoreductase" evidence="5">
    <location>
        <begin position="30"/>
        <end position="302"/>
    </location>
</feature>
<sequence>MSSKTNRQMAAAATEAPKWKLNNGLEIPALALGTYLGFDEHGVMTSTNKQLRDTVVSALQLGYRHIDTAAVYQTEAEIGEAIAMCVANGTVKREDVFVTTKLWNTRHGRARVAEALRDSLKKMRLDYVDLYLMHWPVALNEDYSFASIDYLDTWRGLEDVQRLGLARSVGLSNFNRQQVTRVIKEGSVKPAVLQIEAHPQIVQQDLVSYAQSEGLIIMGFSPLGSLVSRFGMEAGGPRVDDPTLVEIAAKYNKTTPQVLLRWLIERKIIPIPKTVKQSRLVENLNIFDFHLTPAEVATISAFDSNKRFTFPSFWQNHPHYPFEKIKNPIRDPFGMK</sequence>
<feature type="binding site" evidence="3">
    <location>
        <position position="134"/>
    </location>
    <ligand>
        <name>substrate</name>
    </ligand>
</feature>
<dbReference type="PROSITE" id="PS00062">
    <property type="entry name" value="ALDOKETO_REDUCTASE_2"/>
    <property type="match status" value="1"/>
</dbReference>